<keyword evidence="3 4" id="KW-0862">Zinc</keyword>
<comment type="caution">
    <text evidence="6">The sequence shown here is derived from an EMBL/GenBank/DDBJ whole genome shotgun (WGS) entry which is preliminary data.</text>
</comment>
<dbReference type="InterPro" id="IPR032466">
    <property type="entry name" value="Metal_Hydrolase"/>
</dbReference>
<reference evidence="6 7" key="1">
    <citation type="submission" date="2014-01" db="EMBL/GenBank/DDBJ databases">
        <title>Draft genome sequencing of Bacillus alcalophilus CGMCC 1.3604.</title>
        <authorList>
            <person name="Yang J."/>
            <person name="Diao L."/>
            <person name="Yang S."/>
        </authorList>
    </citation>
    <scope>NUCLEOTIDE SEQUENCE [LARGE SCALE GENOMIC DNA]</scope>
    <source>
        <strain evidence="6 7">CGMCC 1.3604</strain>
    </source>
</reference>
<comment type="cofactor">
    <cofactor evidence="4">
        <name>Zn(2+)</name>
        <dbReference type="ChEBI" id="CHEBI:29105"/>
    </cofactor>
    <text evidence="4">Binds 1 zinc ion per subunit.</text>
</comment>
<proteinExistence type="inferred from homology"/>
<dbReference type="FunFam" id="3.20.20.140:FF:000014">
    <property type="entry name" value="5-methylthioadenosine/S-adenosylhomocysteine deaminase"/>
    <property type="match status" value="1"/>
</dbReference>
<dbReference type="InterPro" id="IPR006680">
    <property type="entry name" value="Amidohydro-rel"/>
</dbReference>
<dbReference type="GO" id="GO:0050270">
    <property type="term" value="F:S-adenosylhomocysteine deaminase activity"/>
    <property type="evidence" value="ECO:0007669"/>
    <property type="project" value="UniProtKB-UniRule"/>
</dbReference>
<feature type="binding site" evidence="4">
    <location>
        <position position="217"/>
    </location>
    <ligand>
        <name>substrate</name>
    </ligand>
</feature>
<dbReference type="InterPro" id="IPR023512">
    <property type="entry name" value="Deaminase_MtaD/DadD"/>
</dbReference>
<keyword evidence="2 4" id="KW-0378">Hydrolase</keyword>
<dbReference type="CDD" id="cd01298">
    <property type="entry name" value="ATZ_TRZ_like"/>
    <property type="match status" value="1"/>
</dbReference>
<dbReference type="Pfam" id="PF01979">
    <property type="entry name" value="Amidohydro_1"/>
    <property type="match status" value="1"/>
</dbReference>
<feature type="binding site" evidence="4">
    <location>
        <position position="65"/>
    </location>
    <ligand>
        <name>Zn(2+)</name>
        <dbReference type="ChEBI" id="CHEBI:29105"/>
    </ligand>
</feature>
<dbReference type="EMBL" id="JALP01000163">
    <property type="protein sequence ID" value="THG90311.1"/>
    <property type="molecule type" value="Genomic_DNA"/>
</dbReference>
<dbReference type="GO" id="GO:0090614">
    <property type="term" value="F:5'-methylthioadenosine deaminase activity"/>
    <property type="evidence" value="ECO:0007669"/>
    <property type="project" value="UniProtKB-UniRule"/>
</dbReference>
<comment type="similarity">
    <text evidence="4">Belongs to the metallo-dependent hydrolases superfamily. MTA/SAH deaminase family.</text>
</comment>
<dbReference type="OrthoDB" id="9807210at2"/>
<organism evidence="6 7">
    <name type="scientific">Alkalihalobacillus alcalophilus ATCC 27647 = CGMCC 1.3604</name>
    <dbReference type="NCBI Taxonomy" id="1218173"/>
    <lineage>
        <taxon>Bacteria</taxon>
        <taxon>Bacillati</taxon>
        <taxon>Bacillota</taxon>
        <taxon>Bacilli</taxon>
        <taxon>Bacillales</taxon>
        <taxon>Bacillaceae</taxon>
        <taxon>Alkalihalobacillus</taxon>
    </lineage>
</organism>
<dbReference type="Gene3D" id="2.30.40.10">
    <property type="entry name" value="Urease, subunit C, domain 1"/>
    <property type="match status" value="1"/>
</dbReference>
<evidence type="ECO:0000313" key="6">
    <source>
        <dbReference type="EMBL" id="THG90311.1"/>
    </source>
</evidence>
<name>A0A4S4JYM6_ALKAL</name>
<gene>
    <name evidence="4" type="primary">mtaD</name>
    <name evidence="6" type="ORF">AJ85_11565</name>
</gene>
<feature type="binding site" evidence="4">
    <location>
        <position position="187"/>
    </location>
    <ligand>
        <name>substrate</name>
    </ligand>
</feature>
<dbReference type="Proteomes" id="UP000297014">
    <property type="component" value="Unassembled WGS sequence"/>
</dbReference>
<dbReference type="HAMAP" id="MF_01281">
    <property type="entry name" value="MTA_SAH_deamin"/>
    <property type="match status" value="1"/>
</dbReference>
<dbReference type="EC" id="3.5.4.28" evidence="4"/>
<feature type="binding site" evidence="4">
    <location>
        <position position="67"/>
    </location>
    <ligand>
        <name>Zn(2+)</name>
        <dbReference type="ChEBI" id="CHEBI:29105"/>
    </ligand>
</feature>
<dbReference type="SUPFAM" id="SSF51338">
    <property type="entry name" value="Composite domain of metallo-dependent hydrolases"/>
    <property type="match status" value="1"/>
</dbReference>
<feature type="binding site" evidence="4">
    <location>
        <position position="304"/>
    </location>
    <ligand>
        <name>Zn(2+)</name>
        <dbReference type="ChEBI" id="CHEBI:29105"/>
    </ligand>
</feature>
<comment type="catalytic activity">
    <reaction evidence="4">
        <text>S-adenosyl-L-homocysteine + H2O + H(+) = S-inosyl-L-homocysteine + NH4(+)</text>
        <dbReference type="Rhea" id="RHEA:20716"/>
        <dbReference type="ChEBI" id="CHEBI:15377"/>
        <dbReference type="ChEBI" id="CHEBI:15378"/>
        <dbReference type="ChEBI" id="CHEBI:28938"/>
        <dbReference type="ChEBI" id="CHEBI:57856"/>
        <dbReference type="ChEBI" id="CHEBI:57985"/>
        <dbReference type="EC" id="3.5.4.28"/>
    </reaction>
</comment>
<dbReference type="SUPFAM" id="SSF51556">
    <property type="entry name" value="Metallo-dependent hydrolases"/>
    <property type="match status" value="1"/>
</dbReference>
<comment type="caution">
    <text evidence="4">Lacks conserved residue(s) required for the propagation of feature annotation.</text>
</comment>
<feature type="binding site" evidence="4">
    <location>
        <position position="304"/>
    </location>
    <ligand>
        <name>substrate</name>
    </ligand>
</feature>
<feature type="binding site" evidence="4">
    <location>
        <position position="214"/>
    </location>
    <ligand>
        <name>Zn(2+)</name>
        <dbReference type="ChEBI" id="CHEBI:29105"/>
    </ligand>
</feature>
<dbReference type="AlphaFoldDB" id="A0A4S4JYM6"/>
<evidence type="ECO:0000256" key="1">
    <source>
        <dbReference type="ARBA" id="ARBA00022723"/>
    </source>
</evidence>
<evidence type="ECO:0000313" key="7">
    <source>
        <dbReference type="Proteomes" id="UP000297014"/>
    </source>
</evidence>
<feature type="binding site" evidence="4">
    <location>
        <position position="94"/>
    </location>
    <ligand>
        <name>substrate</name>
    </ligand>
</feature>
<dbReference type="EC" id="3.5.4.31" evidence="4"/>
<dbReference type="PANTHER" id="PTHR43794">
    <property type="entry name" value="AMINOHYDROLASE SSNA-RELATED"/>
    <property type="match status" value="1"/>
</dbReference>
<feature type="domain" description="Amidohydrolase-related" evidence="5">
    <location>
        <begin position="57"/>
        <end position="405"/>
    </location>
</feature>
<evidence type="ECO:0000256" key="2">
    <source>
        <dbReference type="ARBA" id="ARBA00022801"/>
    </source>
</evidence>
<dbReference type="Gene3D" id="3.20.20.140">
    <property type="entry name" value="Metal-dependent hydrolases"/>
    <property type="match status" value="1"/>
</dbReference>
<comment type="catalytic activity">
    <reaction evidence="4">
        <text>S-methyl-5'-thioadenosine + H2O + H(+) = S-methyl-5'-thioinosine + NH4(+)</text>
        <dbReference type="Rhea" id="RHEA:25025"/>
        <dbReference type="ChEBI" id="CHEBI:15377"/>
        <dbReference type="ChEBI" id="CHEBI:15378"/>
        <dbReference type="ChEBI" id="CHEBI:17509"/>
        <dbReference type="ChEBI" id="CHEBI:28938"/>
        <dbReference type="ChEBI" id="CHEBI:48595"/>
        <dbReference type="EC" id="3.5.4.31"/>
    </reaction>
</comment>
<dbReference type="GO" id="GO:0046872">
    <property type="term" value="F:metal ion binding"/>
    <property type="evidence" value="ECO:0007669"/>
    <property type="project" value="UniProtKB-KW"/>
</dbReference>
<sequence length="436" mass="49117">MSFIIKNVKIISIEKKTVSDGYLEIDGKIIKKVNKGEPPIETLNQVSRVIDGKGKWLLPGFVNTHTHVGMNLLRGYSDELPLQRWLQEKMWPFEAKLDRASVAAARRLALVEMLKSGTTTFLEMYHLFMDDFAEEIQDVGIRATLMRSMIGLCPTEEQEAKLKEAKEFALNWHQKAEGRIQTMLAPHAPYTCPPNFIKRIVEEATALQLPVHMHLAETKKEVDDHINEYGLHPVHHLDELGVLKEVDWLFAHGVFLEDEHLEVLQSAKSVAISHNPISNLKLGSGIAAVSKWQQYDLNICLGTDSVASNNTLDMVEEMRMAALIHKGIERDPTVVTSIDALHMATLNGSKALQFEGVKGIKEGAEADFVLINGNQAHLQPESQLFSHLVYALNSQDVTDVYVQGVALMENKQLLTLDEEKIIYEANHEFRQVMSRL</sequence>
<evidence type="ECO:0000259" key="5">
    <source>
        <dbReference type="Pfam" id="PF01979"/>
    </source>
</evidence>
<keyword evidence="1 4" id="KW-0479">Metal-binding</keyword>
<comment type="function">
    <text evidence="4">Catalyzes the deamination of 5-methylthioadenosine and S-adenosyl-L-homocysteine into 5-methylthioinosine and S-inosyl-L-homocysteine, respectively. Is also able to deaminate adenosine.</text>
</comment>
<evidence type="ECO:0000256" key="3">
    <source>
        <dbReference type="ARBA" id="ARBA00022833"/>
    </source>
</evidence>
<protein>
    <recommendedName>
        <fullName evidence="4">5-methylthioadenosine/S-adenosylhomocysteine deaminase</fullName>
        <shortName evidence="4">MTA/SAH deaminase</shortName>
        <ecNumber evidence="4">3.5.4.28</ecNumber>
        <ecNumber evidence="4">3.5.4.31</ecNumber>
    </recommendedName>
</protein>
<accession>A0A4S4JYM6</accession>
<dbReference type="InterPro" id="IPR050287">
    <property type="entry name" value="MTA/SAH_deaminase"/>
</dbReference>
<dbReference type="InterPro" id="IPR011059">
    <property type="entry name" value="Metal-dep_hydrolase_composite"/>
</dbReference>
<evidence type="ECO:0000256" key="4">
    <source>
        <dbReference type="HAMAP-Rule" id="MF_01281"/>
    </source>
</evidence>
<dbReference type="PANTHER" id="PTHR43794:SF11">
    <property type="entry name" value="AMIDOHYDROLASE-RELATED DOMAIN-CONTAINING PROTEIN"/>
    <property type="match status" value="1"/>
</dbReference>
<feature type="binding site" evidence="4">
    <location>
        <position position="147"/>
    </location>
    <ligand>
        <name>substrate</name>
    </ligand>
</feature>